<comment type="caution">
    <text evidence="7">The sequence shown here is derived from an EMBL/GenBank/DDBJ whole genome shotgun (WGS) entry which is preliminary data.</text>
</comment>
<dbReference type="GO" id="GO:0071949">
    <property type="term" value="F:FAD binding"/>
    <property type="evidence" value="ECO:0007669"/>
    <property type="project" value="InterPro"/>
</dbReference>
<keyword evidence="8" id="KW-1185">Reference proteome</keyword>
<keyword evidence="3" id="KW-0274">FAD</keyword>
<sequence>MADSRPFRVVIGGGGISGLTFANALEKANIDYVLLEARETISPQVGASIGFFPNGGRIMDQLGCFDQIATKISEADNMSRFNYPTAFLEREAVLRILYDNLKDKSKIKVSKRISKVDHNSKEVIVLCEDGTAIGGDILVGCDGVHSKVRQELWRLSHLQEPLAIDPKDKEMLFAEYNCLFGISTDTRGVEDGAISVNYSEGLSTMIIGGKAKVFWFIFKRMDKVYKVPDIPRYTKEEAEVFAENIQDSTVMPQLQFRDIWKNRSSYTLVATEEAQLATWSWGRIACVGDCVHKMTPNMGAGGNAAIETAAALANELKRMVDSSEKGRPSFETIKGKQPYKLTIYQKIREKRVTAILKAANGLTRMHALKTWKDRLFAFWILPFAGDTFTNLNCDMVLGAVKLDYLPVPERSLHGTMPFNASQGLGQSESKLLRAFIALPFLFITMVASHFMLGIALPSMLTRIGDILEHGVANNIGTPGVVKPLQSLFGIDFLTDIGIVYAILLIESARRANIMTLASV</sequence>
<dbReference type="InterPro" id="IPR036188">
    <property type="entry name" value="FAD/NAD-bd_sf"/>
</dbReference>
<dbReference type="InterPro" id="IPR002938">
    <property type="entry name" value="FAD-bd"/>
</dbReference>
<evidence type="ECO:0000313" key="8">
    <source>
        <dbReference type="Proteomes" id="UP000799777"/>
    </source>
</evidence>
<dbReference type="PANTHER" id="PTHR47356:SF2">
    <property type="entry name" value="FAD-BINDING DOMAIN-CONTAINING PROTEIN-RELATED"/>
    <property type="match status" value="1"/>
</dbReference>
<keyword evidence="5" id="KW-0472">Membrane</keyword>
<dbReference type="OrthoDB" id="2431938at2759"/>
<keyword evidence="5" id="KW-0812">Transmembrane</keyword>
<evidence type="ECO:0000256" key="2">
    <source>
        <dbReference type="ARBA" id="ARBA00022630"/>
    </source>
</evidence>
<protein>
    <submittedName>
        <fullName evidence="7">FAD binding domain-containing protein</fullName>
    </submittedName>
</protein>
<evidence type="ECO:0000313" key="7">
    <source>
        <dbReference type="EMBL" id="KAF2023177.1"/>
    </source>
</evidence>
<keyword evidence="4" id="KW-0560">Oxidoreductase</keyword>
<keyword evidence="2" id="KW-0285">Flavoprotein</keyword>
<keyword evidence="5" id="KW-1133">Transmembrane helix</keyword>
<dbReference type="Gene3D" id="3.50.50.60">
    <property type="entry name" value="FAD/NAD(P)-binding domain"/>
    <property type="match status" value="1"/>
</dbReference>
<organism evidence="7 8">
    <name type="scientific">Setomelanomma holmii</name>
    <dbReference type="NCBI Taxonomy" id="210430"/>
    <lineage>
        <taxon>Eukaryota</taxon>
        <taxon>Fungi</taxon>
        <taxon>Dikarya</taxon>
        <taxon>Ascomycota</taxon>
        <taxon>Pezizomycotina</taxon>
        <taxon>Dothideomycetes</taxon>
        <taxon>Pleosporomycetidae</taxon>
        <taxon>Pleosporales</taxon>
        <taxon>Pleosporineae</taxon>
        <taxon>Phaeosphaeriaceae</taxon>
        <taxon>Setomelanomma</taxon>
    </lineage>
</organism>
<dbReference type="GO" id="GO:0004497">
    <property type="term" value="F:monooxygenase activity"/>
    <property type="evidence" value="ECO:0007669"/>
    <property type="project" value="InterPro"/>
</dbReference>
<accession>A0A9P4LG45</accession>
<dbReference type="EMBL" id="ML978372">
    <property type="protein sequence ID" value="KAF2023177.1"/>
    <property type="molecule type" value="Genomic_DNA"/>
</dbReference>
<dbReference type="Pfam" id="PF01494">
    <property type="entry name" value="FAD_binding_3"/>
    <property type="match status" value="1"/>
</dbReference>
<evidence type="ECO:0000256" key="5">
    <source>
        <dbReference type="SAM" id="Phobius"/>
    </source>
</evidence>
<reference evidence="7" key="1">
    <citation type="journal article" date="2020" name="Stud. Mycol.">
        <title>101 Dothideomycetes genomes: a test case for predicting lifestyles and emergence of pathogens.</title>
        <authorList>
            <person name="Haridas S."/>
            <person name="Albert R."/>
            <person name="Binder M."/>
            <person name="Bloem J."/>
            <person name="Labutti K."/>
            <person name="Salamov A."/>
            <person name="Andreopoulos B."/>
            <person name="Baker S."/>
            <person name="Barry K."/>
            <person name="Bills G."/>
            <person name="Bluhm B."/>
            <person name="Cannon C."/>
            <person name="Castanera R."/>
            <person name="Culley D."/>
            <person name="Daum C."/>
            <person name="Ezra D."/>
            <person name="Gonzalez J."/>
            <person name="Henrissat B."/>
            <person name="Kuo A."/>
            <person name="Liang C."/>
            <person name="Lipzen A."/>
            <person name="Lutzoni F."/>
            <person name="Magnuson J."/>
            <person name="Mondo S."/>
            <person name="Nolan M."/>
            <person name="Ohm R."/>
            <person name="Pangilinan J."/>
            <person name="Park H.-J."/>
            <person name="Ramirez L."/>
            <person name="Alfaro M."/>
            <person name="Sun H."/>
            <person name="Tritt A."/>
            <person name="Yoshinaga Y."/>
            <person name="Zwiers L.-H."/>
            <person name="Turgeon B."/>
            <person name="Goodwin S."/>
            <person name="Spatafora J."/>
            <person name="Crous P."/>
            <person name="Grigoriev I."/>
        </authorList>
    </citation>
    <scope>NUCLEOTIDE SEQUENCE</scope>
    <source>
        <strain evidence="7">CBS 110217</strain>
    </source>
</reference>
<feature type="transmembrane region" description="Helical" evidence="5">
    <location>
        <begin position="431"/>
        <end position="452"/>
    </location>
</feature>
<dbReference type="SUPFAM" id="SSF51905">
    <property type="entry name" value="FAD/NAD(P)-binding domain"/>
    <property type="match status" value="1"/>
</dbReference>
<evidence type="ECO:0000256" key="3">
    <source>
        <dbReference type="ARBA" id="ARBA00022827"/>
    </source>
</evidence>
<dbReference type="PRINTS" id="PR00420">
    <property type="entry name" value="RNGMNOXGNASE"/>
</dbReference>
<dbReference type="AlphaFoldDB" id="A0A9P4LG45"/>
<dbReference type="Proteomes" id="UP000799777">
    <property type="component" value="Unassembled WGS sequence"/>
</dbReference>
<evidence type="ECO:0000256" key="4">
    <source>
        <dbReference type="ARBA" id="ARBA00023002"/>
    </source>
</evidence>
<dbReference type="InterPro" id="IPR050562">
    <property type="entry name" value="FAD_mOase_fung"/>
</dbReference>
<evidence type="ECO:0000259" key="6">
    <source>
        <dbReference type="Pfam" id="PF01494"/>
    </source>
</evidence>
<evidence type="ECO:0000256" key="1">
    <source>
        <dbReference type="ARBA" id="ARBA00007992"/>
    </source>
</evidence>
<feature type="domain" description="FAD-binding" evidence="6">
    <location>
        <begin position="9"/>
        <end position="318"/>
    </location>
</feature>
<comment type="similarity">
    <text evidence="1">Belongs to the paxM FAD-dependent monooxygenase family.</text>
</comment>
<gene>
    <name evidence="7" type="ORF">EK21DRAFT_81489</name>
</gene>
<name>A0A9P4LG45_9PLEO</name>
<proteinExistence type="inferred from homology"/>
<dbReference type="PANTHER" id="PTHR47356">
    <property type="entry name" value="FAD-DEPENDENT MONOOXYGENASE ASQG-RELATED"/>
    <property type="match status" value="1"/>
</dbReference>